<keyword evidence="3" id="KW-0862">Zinc</keyword>
<feature type="binding site" evidence="3">
    <location>
        <begin position="229"/>
        <end position="231"/>
    </location>
    <ligand>
        <name>NAD(+)</name>
        <dbReference type="ChEBI" id="CHEBI:57540"/>
    </ligand>
</feature>
<dbReference type="GO" id="GO:0005737">
    <property type="term" value="C:cytoplasm"/>
    <property type="evidence" value="ECO:0007669"/>
    <property type="project" value="UniProtKB-SubCell"/>
</dbReference>
<organism evidence="6 7">
    <name type="scientific">Halopseudomonas sabulinigri</name>
    <dbReference type="NCBI Taxonomy" id="472181"/>
    <lineage>
        <taxon>Bacteria</taxon>
        <taxon>Pseudomonadati</taxon>
        <taxon>Pseudomonadota</taxon>
        <taxon>Gammaproteobacteria</taxon>
        <taxon>Pseudomonadales</taxon>
        <taxon>Pseudomonadaceae</taxon>
        <taxon>Halopseudomonas</taxon>
    </lineage>
</organism>
<dbReference type="GO" id="GO:0070403">
    <property type="term" value="F:NAD+ binding"/>
    <property type="evidence" value="ECO:0007669"/>
    <property type="project" value="UniProtKB-UniRule"/>
</dbReference>
<evidence type="ECO:0000256" key="2">
    <source>
        <dbReference type="ARBA" id="ARBA00023027"/>
    </source>
</evidence>
<dbReference type="GO" id="GO:0017136">
    <property type="term" value="F:histone deacetylase activity, NAD-dependent"/>
    <property type="evidence" value="ECO:0007669"/>
    <property type="project" value="TreeGrafter"/>
</dbReference>
<feature type="domain" description="Deacetylase sirtuin-type" evidence="5">
    <location>
        <begin position="4"/>
        <end position="261"/>
    </location>
</feature>
<keyword evidence="3" id="KW-0479">Metal-binding</keyword>
<evidence type="ECO:0000256" key="3">
    <source>
        <dbReference type="HAMAP-Rule" id="MF_01121"/>
    </source>
</evidence>
<feature type="binding site" evidence="3">
    <location>
        <position position="135"/>
    </location>
    <ligand>
        <name>Zn(2+)</name>
        <dbReference type="ChEBI" id="CHEBI:29105"/>
    </ligand>
</feature>
<dbReference type="OrthoDB" id="9800582at2"/>
<comment type="caution">
    <text evidence="3 4">Lacks conserved residue(s) required for the propagation of feature annotation.</text>
</comment>
<dbReference type="GO" id="GO:0036054">
    <property type="term" value="F:protein-malonyllysine demalonylase activity"/>
    <property type="evidence" value="ECO:0007669"/>
    <property type="project" value="InterPro"/>
</dbReference>
<dbReference type="InterPro" id="IPR026590">
    <property type="entry name" value="Ssirtuin_cat_dom"/>
</dbReference>
<comment type="domain">
    <text evidence="3">2 residues (Tyr-75 and Arg-78) present in a large hydrophobic pocket are probably involved in substrate specificity. They are important for desuccinylation activity, but dispensable for deacetylation activity.</text>
</comment>
<feature type="binding site" evidence="3">
    <location>
        <begin position="109"/>
        <end position="112"/>
    </location>
    <ligand>
        <name>NAD(+)</name>
        <dbReference type="ChEBI" id="CHEBI:57540"/>
    </ligand>
</feature>
<dbReference type="PANTHER" id="PTHR11085:SF10">
    <property type="entry name" value="NAD-DEPENDENT PROTEIN DEACYLASE SIRTUIN-5, MITOCHONDRIAL-RELATED"/>
    <property type="match status" value="1"/>
</dbReference>
<protein>
    <recommendedName>
        <fullName evidence="3">NAD-dependent protein deacylase</fullName>
        <ecNumber evidence="3">2.3.1.286</ecNumber>
    </recommendedName>
    <alternativeName>
        <fullName evidence="3">Regulatory protein SIR2 homolog</fullName>
    </alternativeName>
</protein>
<keyword evidence="1" id="KW-0808">Transferase</keyword>
<comment type="subcellular location">
    <subcellularLocation>
        <location evidence="3">Cytoplasm</location>
    </subcellularLocation>
</comment>
<dbReference type="Gene3D" id="3.40.50.1220">
    <property type="entry name" value="TPP-binding domain"/>
    <property type="match status" value="1"/>
</dbReference>
<dbReference type="GO" id="GO:0008270">
    <property type="term" value="F:zinc ion binding"/>
    <property type="evidence" value="ECO:0007669"/>
    <property type="project" value="UniProtKB-UniRule"/>
</dbReference>
<comment type="catalytic activity">
    <reaction evidence="3">
        <text>N(6)-acetyl-L-lysyl-[protein] + NAD(+) + H2O = 2''-O-acetyl-ADP-D-ribose + nicotinamide + L-lysyl-[protein]</text>
        <dbReference type="Rhea" id="RHEA:43636"/>
        <dbReference type="Rhea" id="RHEA-COMP:9752"/>
        <dbReference type="Rhea" id="RHEA-COMP:10731"/>
        <dbReference type="ChEBI" id="CHEBI:15377"/>
        <dbReference type="ChEBI" id="CHEBI:17154"/>
        <dbReference type="ChEBI" id="CHEBI:29969"/>
        <dbReference type="ChEBI" id="CHEBI:57540"/>
        <dbReference type="ChEBI" id="CHEBI:61930"/>
        <dbReference type="ChEBI" id="CHEBI:83767"/>
        <dbReference type="EC" id="2.3.1.286"/>
    </reaction>
</comment>
<comment type="function">
    <text evidence="3">NAD-dependent lysine deacetylase and desuccinylase that specifically removes acetyl and succinyl groups on target proteins. Modulates the activities of several proteins which are inactive in their acylated form.</text>
</comment>
<comment type="catalytic activity">
    <reaction evidence="3">
        <text>N(6)-succinyl-L-lysyl-[protein] + NAD(+) + H2O = 2''-O-succinyl-ADP-D-ribose + nicotinamide + L-lysyl-[protein]</text>
        <dbReference type="Rhea" id="RHEA:47668"/>
        <dbReference type="Rhea" id="RHEA-COMP:9752"/>
        <dbReference type="Rhea" id="RHEA-COMP:11877"/>
        <dbReference type="ChEBI" id="CHEBI:15377"/>
        <dbReference type="ChEBI" id="CHEBI:17154"/>
        <dbReference type="ChEBI" id="CHEBI:29969"/>
        <dbReference type="ChEBI" id="CHEBI:57540"/>
        <dbReference type="ChEBI" id="CHEBI:87830"/>
        <dbReference type="ChEBI" id="CHEBI:87832"/>
    </reaction>
</comment>
<keyword evidence="2 3" id="KW-0520">NAD</keyword>
<dbReference type="PROSITE" id="PS50305">
    <property type="entry name" value="SIRTUIN"/>
    <property type="match status" value="1"/>
</dbReference>
<dbReference type="Gene3D" id="3.30.1600.10">
    <property type="entry name" value="SIR2/SIRT2 'Small Domain"/>
    <property type="match status" value="1"/>
</dbReference>
<dbReference type="Pfam" id="PF02146">
    <property type="entry name" value="SIR2"/>
    <property type="match status" value="1"/>
</dbReference>
<evidence type="ECO:0000313" key="7">
    <source>
        <dbReference type="Proteomes" id="UP000243413"/>
    </source>
</evidence>
<comment type="cofactor">
    <cofactor evidence="3">
        <name>Zn(2+)</name>
        <dbReference type="ChEBI" id="CHEBI:29105"/>
    </cofactor>
    <text evidence="3">Binds 1 zinc ion per subunit.</text>
</comment>
<evidence type="ECO:0000256" key="1">
    <source>
        <dbReference type="ARBA" id="ARBA00022679"/>
    </source>
</evidence>
<dbReference type="InterPro" id="IPR003000">
    <property type="entry name" value="Sirtuin"/>
</dbReference>
<proteinExistence type="inferred from homology"/>
<evidence type="ECO:0000313" key="6">
    <source>
        <dbReference type="EMBL" id="SDS85196.1"/>
    </source>
</evidence>
<comment type="similarity">
    <text evidence="3">Belongs to the sirtuin family. Class III subfamily.</text>
</comment>
<feature type="active site" description="Proton acceptor" evidence="3">
    <location>
        <position position="127"/>
    </location>
</feature>
<feature type="binding site" evidence="3">
    <location>
        <position position="166"/>
    </location>
    <ligand>
        <name>Zn(2+)</name>
        <dbReference type="ChEBI" id="CHEBI:29105"/>
    </ligand>
</feature>
<dbReference type="GO" id="GO:0036055">
    <property type="term" value="F:protein-succinyllysine desuccinylase activity"/>
    <property type="evidence" value="ECO:0007669"/>
    <property type="project" value="UniProtKB-UniRule"/>
</dbReference>
<dbReference type="Proteomes" id="UP000243413">
    <property type="component" value="Chromosome I"/>
</dbReference>
<dbReference type="HAMAP" id="MF_01121">
    <property type="entry name" value="Sirtuin_ClassIII"/>
    <property type="match status" value="1"/>
</dbReference>
<feature type="binding site" evidence="3">
    <location>
        <position position="163"/>
    </location>
    <ligand>
        <name>Zn(2+)</name>
        <dbReference type="ChEBI" id="CHEBI:29105"/>
    </ligand>
</feature>
<dbReference type="SUPFAM" id="SSF52467">
    <property type="entry name" value="DHS-like NAD/FAD-binding domain"/>
    <property type="match status" value="1"/>
</dbReference>
<evidence type="ECO:0000259" key="5">
    <source>
        <dbReference type="PROSITE" id="PS50305"/>
    </source>
</evidence>
<evidence type="ECO:0000256" key="4">
    <source>
        <dbReference type="PROSITE-ProRule" id="PRU00236"/>
    </source>
</evidence>
<dbReference type="InterPro" id="IPR026591">
    <property type="entry name" value="Sirtuin_cat_small_dom_sf"/>
</dbReference>
<dbReference type="AlphaFoldDB" id="A0A1H1VLL2"/>
<dbReference type="InterPro" id="IPR027546">
    <property type="entry name" value="Sirtuin_class_III"/>
</dbReference>
<feature type="binding site" evidence="3">
    <location>
        <begin position="203"/>
        <end position="205"/>
    </location>
    <ligand>
        <name>NAD(+)</name>
        <dbReference type="ChEBI" id="CHEBI:57540"/>
    </ligand>
</feature>
<dbReference type="InterPro" id="IPR029035">
    <property type="entry name" value="DHS-like_NAD/FAD-binding_dom"/>
</dbReference>
<dbReference type="EC" id="2.3.1.286" evidence="3"/>
<dbReference type="CDD" id="cd01412">
    <property type="entry name" value="SIRT5_Af1_CobB"/>
    <property type="match status" value="1"/>
</dbReference>
<keyword evidence="3" id="KW-0963">Cytoplasm</keyword>
<dbReference type="EMBL" id="LT629763">
    <property type="protein sequence ID" value="SDS85196.1"/>
    <property type="molecule type" value="Genomic_DNA"/>
</dbReference>
<dbReference type="RefSeq" id="WP_092287576.1">
    <property type="nucleotide sequence ID" value="NZ_LT629763.1"/>
</dbReference>
<sequence>MTITGPPGWQSDHLLATTLRASQRVLVFTGAGVSAESGIATFRDALTGLWANFDPARLATVEAFEHDPALVWGWYEWRRMQVLAAQPNAAHRAIADLAASVREVTLVTQNVDDLHERAGSIGVVHLHGSLQQPRCHACGAGHQLPEQAPREPDGGRRLAPPCCEYCGGKVRPGVVWFGEALPSAALETAFAAAADCDLLLSVGTSGVVYPAAQVPEIALRAGAAVLHINPQPQLLGGGREWALAGTAAEVLPALVAQLNAGC</sequence>
<dbReference type="STRING" id="472181.SAMN05216271_2909"/>
<name>A0A1H1VLL2_9GAMM</name>
<reference evidence="7" key="1">
    <citation type="submission" date="2016-10" db="EMBL/GenBank/DDBJ databases">
        <authorList>
            <person name="Varghese N."/>
            <person name="Submissions S."/>
        </authorList>
    </citation>
    <scope>NUCLEOTIDE SEQUENCE [LARGE SCALE GENOMIC DNA]</scope>
    <source>
        <strain evidence="7">JCM 14963</strain>
    </source>
</reference>
<feature type="binding site" evidence="3">
    <location>
        <position position="75"/>
    </location>
    <ligand>
        <name>substrate</name>
    </ligand>
</feature>
<feature type="binding site" evidence="3">
    <location>
        <position position="247"/>
    </location>
    <ligand>
        <name>NAD(+)</name>
        <dbReference type="ChEBI" id="CHEBI:57540"/>
    </ligand>
</feature>
<dbReference type="InterPro" id="IPR050134">
    <property type="entry name" value="NAD-dep_sirtuin_deacylases"/>
</dbReference>
<accession>A0A1H1VLL2</accession>
<feature type="binding site" evidence="3">
    <location>
        <position position="78"/>
    </location>
    <ligand>
        <name>substrate</name>
    </ligand>
</feature>
<dbReference type="NCBIfam" id="NF001753">
    <property type="entry name" value="PRK00481.1-3"/>
    <property type="match status" value="1"/>
</dbReference>
<feature type="binding site" evidence="3">
    <location>
        <position position="138"/>
    </location>
    <ligand>
        <name>Zn(2+)</name>
        <dbReference type="ChEBI" id="CHEBI:29105"/>
    </ligand>
</feature>
<dbReference type="PANTHER" id="PTHR11085">
    <property type="entry name" value="NAD-DEPENDENT PROTEIN DEACYLASE SIRTUIN-5, MITOCHONDRIAL-RELATED"/>
    <property type="match status" value="1"/>
</dbReference>
<gene>
    <name evidence="3" type="primary">cobB</name>
    <name evidence="6" type="ORF">SAMN05216271_2909</name>
</gene>